<feature type="compositionally biased region" description="Polar residues" evidence="1">
    <location>
        <begin position="137"/>
        <end position="153"/>
    </location>
</feature>
<reference evidence="3 4" key="1">
    <citation type="journal article" date="2013" name="PLoS ONE">
        <title>Sequence Divergence and Conservation in Genomes ofHelicobacter cetorum Strains from a Dolphin and a Whale.</title>
        <authorList>
            <person name="Kersulyte D."/>
            <person name="Rossi M."/>
            <person name="Berg D.E."/>
        </authorList>
    </citation>
    <scope>NUCLEOTIDE SEQUENCE [LARGE SCALE GENOMIC DNA]</scope>
    <source>
        <strain evidence="3 4">MIT 99-5656</strain>
    </source>
</reference>
<proteinExistence type="predicted"/>
<dbReference type="EMBL" id="CP003481">
    <property type="protein sequence ID" value="AFI06006.1"/>
    <property type="molecule type" value="Genomic_DNA"/>
</dbReference>
<dbReference type="EMBL" id="CP003481">
    <property type="protein sequence ID" value="AFI05218.1"/>
    <property type="molecule type" value="Genomic_DNA"/>
</dbReference>
<accession>I0EST7</accession>
<dbReference type="STRING" id="1163745.HCD_00930"/>
<dbReference type="AlphaFoldDB" id="I0EST7"/>
<dbReference type="PATRIC" id="fig|1163745.3.peg.1060"/>
<evidence type="ECO:0000313" key="3">
    <source>
        <dbReference type="EMBL" id="AFI06006.1"/>
    </source>
</evidence>
<gene>
    <name evidence="2" type="ordered locus">HCD_00930</name>
    <name evidence="3" type="ordered locus">HCD_05020</name>
</gene>
<evidence type="ECO:0000313" key="2">
    <source>
        <dbReference type="EMBL" id="AFI05218.1"/>
    </source>
</evidence>
<name>I0EST7_HELCM</name>
<sequence>MAEHTDEKLENLFFESKVDFYKYVLTSQNNYLKERLTDKVDKAKSLSEEIHTSKKKQEVETAKAEFLKKHPDADMEDLIEFYNNEIPPKYKKEIDTLEGEAFFEAILTLFEATQEPAQQDKQPQKEQPLPKELQGNGVASTNSALNSSVVNRY</sequence>
<dbReference type="Proteomes" id="UP000005013">
    <property type="component" value="Chromosome"/>
</dbReference>
<dbReference type="RefSeq" id="WP_014658746.1">
    <property type="nucleotide sequence ID" value="NC_017735.1"/>
</dbReference>
<dbReference type="KEGG" id="hcm:HCD_05020"/>
<evidence type="ECO:0000256" key="1">
    <source>
        <dbReference type="SAM" id="MobiDB-lite"/>
    </source>
</evidence>
<protein>
    <recommendedName>
        <fullName evidence="5">Coiled-coil domain-containing protein</fullName>
    </recommendedName>
</protein>
<dbReference type="KEGG" id="hcm:HCD_00930"/>
<keyword evidence="4" id="KW-1185">Reference proteome</keyword>
<evidence type="ECO:0008006" key="5">
    <source>
        <dbReference type="Google" id="ProtNLM"/>
    </source>
</evidence>
<dbReference type="HOGENOM" id="CLU_107101_0_0_7"/>
<organism evidence="3 4">
    <name type="scientific">Helicobacter cetorum (strain ATCC BAA-540 / CCUG 52418 / MIT 99-5656)</name>
    <dbReference type="NCBI Taxonomy" id="1163745"/>
    <lineage>
        <taxon>Bacteria</taxon>
        <taxon>Pseudomonadati</taxon>
        <taxon>Campylobacterota</taxon>
        <taxon>Epsilonproteobacteria</taxon>
        <taxon>Campylobacterales</taxon>
        <taxon>Helicobacteraceae</taxon>
        <taxon>Helicobacter</taxon>
    </lineage>
</organism>
<feature type="region of interest" description="Disordered" evidence="1">
    <location>
        <begin position="113"/>
        <end position="153"/>
    </location>
</feature>
<evidence type="ECO:0000313" key="4">
    <source>
        <dbReference type="Proteomes" id="UP000005013"/>
    </source>
</evidence>